<feature type="region of interest" description="Disordered" evidence="7">
    <location>
        <begin position="323"/>
        <end position="361"/>
    </location>
</feature>
<keyword evidence="2" id="KW-1003">Cell membrane</keyword>
<evidence type="ECO:0000256" key="5">
    <source>
        <dbReference type="ARBA" id="ARBA00023136"/>
    </source>
</evidence>
<gene>
    <name evidence="8" type="ORF">ENM21_02690</name>
</gene>
<comment type="subcellular location">
    <subcellularLocation>
        <location evidence="1">Cell inner membrane</location>
    </subcellularLocation>
</comment>
<evidence type="ECO:0000256" key="2">
    <source>
        <dbReference type="ARBA" id="ARBA00022475"/>
    </source>
</evidence>
<proteinExistence type="predicted"/>
<evidence type="ECO:0000256" key="7">
    <source>
        <dbReference type="SAM" id="MobiDB-lite"/>
    </source>
</evidence>
<name>A0A7C5RT01_THERO</name>
<dbReference type="CDD" id="cd07984">
    <property type="entry name" value="LPLAT_LABLAT-like"/>
    <property type="match status" value="1"/>
</dbReference>
<feature type="compositionally biased region" description="Pro residues" evidence="7">
    <location>
        <begin position="350"/>
        <end position="361"/>
    </location>
</feature>
<evidence type="ECO:0000256" key="4">
    <source>
        <dbReference type="ARBA" id="ARBA00022679"/>
    </source>
</evidence>
<keyword evidence="4 8" id="KW-0808">Transferase</keyword>
<keyword evidence="6 8" id="KW-0012">Acyltransferase</keyword>
<keyword evidence="5" id="KW-0472">Membrane</keyword>
<organism evidence="8">
    <name type="scientific">Thermomicrobium roseum</name>
    <dbReference type="NCBI Taxonomy" id="500"/>
    <lineage>
        <taxon>Bacteria</taxon>
        <taxon>Pseudomonadati</taxon>
        <taxon>Thermomicrobiota</taxon>
        <taxon>Thermomicrobia</taxon>
        <taxon>Thermomicrobiales</taxon>
        <taxon>Thermomicrobiaceae</taxon>
        <taxon>Thermomicrobium</taxon>
    </lineage>
</organism>
<keyword evidence="3" id="KW-0997">Cell inner membrane</keyword>
<evidence type="ECO:0000256" key="1">
    <source>
        <dbReference type="ARBA" id="ARBA00004533"/>
    </source>
</evidence>
<dbReference type="PANTHER" id="PTHR30606">
    <property type="entry name" value="LIPID A BIOSYNTHESIS LAUROYL ACYLTRANSFERASE"/>
    <property type="match status" value="1"/>
</dbReference>
<sequence>MVGLACMVGPASRGSITRIPGGSMSLLWALRIGALLTPLVPARVGYWLCRIIGVAVFLGHRRARRHVLDNLRHVCPQCSRRWRLWHAARVFITAVMNYYDLVRIRSVDRHRLRELIEVRGWTHVEEALSRGRGVIVISAHLGNFNVVAQYPAELGLETAIVVERVQPPQLFAYLCRLRSATGVRVLPSGPEAVPAILRLLRRNGVLLVAGDRDVTGHSRLVRFFDAPAPLPIGPVALAQRTGATLLPAFTIRLTPRRSLVVVDPPLQLVHTGDPERDLVENLQQVARCLERMIRTDPGQWAVLQPVWAVEKCRTPLAEALGTVPAPDHLVSPPVGTDGSTPTAPSRSDPPNTPPNRPFPSE</sequence>
<dbReference type="EMBL" id="DRWX01000135">
    <property type="protein sequence ID" value="HHM96103.1"/>
    <property type="molecule type" value="Genomic_DNA"/>
</dbReference>
<protein>
    <submittedName>
        <fullName evidence="8">Lipid A biosynthesis acyltransferase</fullName>
    </submittedName>
</protein>
<dbReference type="Pfam" id="PF03279">
    <property type="entry name" value="Lip_A_acyltrans"/>
    <property type="match status" value="1"/>
</dbReference>
<dbReference type="InterPro" id="IPR004960">
    <property type="entry name" value="LipA_acyltrans"/>
</dbReference>
<evidence type="ECO:0000256" key="3">
    <source>
        <dbReference type="ARBA" id="ARBA00022519"/>
    </source>
</evidence>
<dbReference type="GO" id="GO:0005886">
    <property type="term" value="C:plasma membrane"/>
    <property type="evidence" value="ECO:0007669"/>
    <property type="project" value="UniProtKB-SubCell"/>
</dbReference>
<dbReference type="AlphaFoldDB" id="A0A7C5RT01"/>
<evidence type="ECO:0000313" key="8">
    <source>
        <dbReference type="EMBL" id="HHM96103.1"/>
    </source>
</evidence>
<evidence type="ECO:0000256" key="6">
    <source>
        <dbReference type="ARBA" id="ARBA00023315"/>
    </source>
</evidence>
<dbReference type="PANTHER" id="PTHR30606:SF10">
    <property type="entry name" value="PHOSPHATIDYLINOSITOL MANNOSIDE ACYLTRANSFERASE"/>
    <property type="match status" value="1"/>
</dbReference>
<reference evidence="8" key="1">
    <citation type="journal article" date="2020" name="mSystems">
        <title>Genome- and Community-Level Interaction Insights into Carbon Utilization and Element Cycling Functions of Hydrothermarchaeota in Hydrothermal Sediment.</title>
        <authorList>
            <person name="Zhou Z."/>
            <person name="Liu Y."/>
            <person name="Xu W."/>
            <person name="Pan J."/>
            <person name="Luo Z.H."/>
            <person name="Li M."/>
        </authorList>
    </citation>
    <scope>NUCLEOTIDE SEQUENCE [LARGE SCALE GENOMIC DNA]</scope>
    <source>
        <strain evidence="8">SpSt-1065</strain>
    </source>
</reference>
<comment type="caution">
    <text evidence="8">The sequence shown here is derived from an EMBL/GenBank/DDBJ whole genome shotgun (WGS) entry which is preliminary data.</text>
</comment>
<dbReference type="GO" id="GO:0016746">
    <property type="term" value="F:acyltransferase activity"/>
    <property type="evidence" value="ECO:0007669"/>
    <property type="project" value="UniProtKB-KW"/>
</dbReference>
<dbReference type="GO" id="GO:0009247">
    <property type="term" value="P:glycolipid biosynthetic process"/>
    <property type="evidence" value="ECO:0007669"/>
    <property type="project" value="UniProtKB-ARBA"/>
</dbReference>
<accession>A0A7C5RT01</accession>